<sequence>MFARKNTPHPLVTSAMLFTLIAPAVAQERSENSDTVPAESVTVTGYVKQNREEIRAKRNTSQVADFISSDEMGQQPDLNVADSLRRLPDVTTEFDEDEGRFVSVRGLPSRFTTTTFDGAMIPDGWFALGRQTDLEAIPGIALKRVVVYKSLTPDLQPAIGGIVDLQPISAFDYSGFQAVADAKAGHYSNMSVPGGPSSPSAIINGRVNDRFGEDKQFGYMLAGSFSDRSRDQEKDMRTFGYDAGGTPLLNRRDQAQYTSRLDRWSLLGRLEYKPNENLYSSLLGAHYSYDSDEYRYLNILEGRSPTRITASGGSYSQGRDRYRVDYFPETTATDLAIWDIDFKPTEQQRLTSKLYAARSTYRRTDDGQFEFRSGYSSNFGYQYDLTQQNAENRDMSTITPANPSAFNNPANYQLFNIQPEQLERQQTIKEWQGTYGFNADAQDRGLGAKVGTSWRRMDVSQDIDQQTYLPNSASSLPATTFDNAADYYKTTNRYFANNPGLFRLDQANSALLSTQNDLSYQENIAAGFGLLRYRGERFEVLGGARYEYTRFDSSAWQNNNGVLNPSSNSGNYDNLLPSLSAYYDLTKSVRLRAGFSQSLGRPNPEYVVPLNSVTQVDGQVTVNRGNPGLKPITSNNYDLAVDYYFGQGALLSMALFQKDLKNEIFVGSSSSTDSSGIQTVISQPLNTSAAQVRGLSLNLIKDRLDFLPFPFDGLGIKLNSTWLDGSMDVPMADGSSRRASQLVGAPRQQYNATLMYGIGDFKSQISYAVVGDRRTSLSVQNPLQDKFEERYGQLDAQMSYPLTSSLTVYTEGRNLTDQKRLIRDADHNLLERNSFGQSFWLGMKLKL</sequence>
<dbReference type="CDD" id="cd01347">
    <property type="entry name" value="ligand_gated_channel"/>
    <property type="match status" value="1"/>
</dbReference>
<organism evidence="8 9">
    <name type="scientific">Pseudomonas syringae pv. viburni</name>
    <dbReference type="NCBI Taxonomy" id="251703"/>
    <lineage>
        <taxon>Bacteria</taxon>
        <taxon>Pseudomonadati</taxon>
        <taxon>Pseudomonadota</taxon>
        <taxon>Gammaproteobacteria</taxon>
        <taxon>Pseudomonadales</taxon>
        <taxon>Pseudomonadaceae</taxon>
        <taxon>Pseudomonas</taxon>
    </lineage>
</organism>
<dbReference type="SUPFAM" id="SSF56935">
    <property type="entry name" value="Porins"/>
    <property type="match status" value="1"/>
</dbReference>
<dbReference type="Pfam" id="PF00593">
    <property type="entry name" value="TonB_dep_Rec_b-barrel"/>
    <property type="match status" value="1"/>
</dbReference>
<dbReference type="InterPro" id="IPR037066">
    <property type="entry name" value="Plug_dom_sf"/>
</dbReference>
<evidence type="ECO:0000259" key="7">
    <source>
        <dbReference type="Pfam" id="PF07715"/>
    </source>
</evidence>
<comment type="caution">
    <text evidence="8">The sequence shown here is derived from an EMBL/GenBank/DDBJ whole genome shotgun (WGS) entry which is preliminary data.</text>
</comment>
<dbReference type="InterPro" id="IPR010104">
    <property type="entry name" value="TonB_rcpt_bac"/>
</dbReference>
<name>A0A0N8TCI7_9PSED</name>
<evidence type="ECO:0000256" key="1">
    <source>
        <dbReference type="ARBA" id="ARBA00004442"/>
    </source>
</evidence>
<evidence type="ECO:0000256" key="2">
    <source>
        <dbReference type="ARBA" id="ARBA00023136"/>
    </source>
</evidence>
<dbReference type="AlphaFoldDB" id="A0A0N8TCI7"/>
<keyword evidence="5" id="KW-0732">Signal</keyword>
<dbReference type="RefSeq" id="WP_044422719.1">
    <property type="nucleotide sequence ID" value="NZ_JYHK01000058.1"/>
</dbReference>
<dbReference type="Gene3D" id="2.40.170.20">
    <property type="entry name" value="TonB-dependent receptor, beta-barrel domain"/>
    <property type="match status" value="1"/>
</dbReference>
<dbReference type="NCBIfam" id="TIGR01782">
    <property type="entry name" value="TonB-Xanth-Caul"/>
    <property type="match status" value="1"/>
</dbReference>
<dbReference type="GO" id="GO:0009279">
    <property type="term" value="C:cell outer membrane"/>
    <property type="evidence" value="ECO:0007669"/>
    <property type="project" value="UniProtKB-SubCell"/>
</dbReference>
<evidence type="ECO:0000259" key="6">
    <source>
        <dbReference type="Pfam" id="PF00593"/>
    </source>
</evidence>
<evidence type="ECO:0000256" key="5">
    <source>
        <dbReference type="SAM" id="SignalP"/>
    </source>
</evidence>
<dbReference type="InterPro" id="IPR036942">
    <property type="entry name" value="Beta-barrel_TonB_sf"/>
</dbReference>
<keyword evidence="2 4" id="KW-0472">Membrane</keyword>
<accession>A0A0N8TCI7</accession>
<dbReference type="Pfam" id="PF07715">
    <property type="entry name" value="Plug"/>
    <property type="match status" value="1"/>
</dbReference>
<comment type="similarity">
    <text evidence="4">Belongs to the TonB-dependent receptor family.</text>
</comment>
<keyword evidence="3" id="KW-0998">Cell outer membrane</keyword>
<evidence type="ECO:0000313" key="9">
    <source>
        <dbReference type="Proteomes" id="UP000050317"/>
    </source>
</evidence>
<evidence type="ECO:0000313" key="8">
    <source>
        <dbReference type="EMBL" id="KPZ10905.1"/>
    </source>
</evidence>
<gene>
    <name evidence="8" type="ORF">ALO40_01484</name>
</gene>
<evidence type="ECO:0000256" key="3">
    <source>
        <dbReference type="ARBA" id="ARBA00023237"/>
    </source>
</evidence>
<proteinExistence type="inferred from homology"/>
<dbReference type="PATRIC" id="fig|251703.9.peg.2044"/>
<evidence type="ECO:0000256" key="4">
    <source>
        <dbReference type="RuleBase" id="RU003357"/>
    </source>
</evidence>
<keyword evidence="4" id="KW-0798">TonB box</keyword>
<feature type="domain" description="TonB-dependent receptor plug" evidence="7">
    <location>
        <begin position="57"/>
        <end position="150"/>
    </location>
</feature>
<protein>
    <submittedName>
        <fullName evidence="8">TonB-dependent receptor</fullName>
    </submittedName>
</protein>
<dbReference type="PANTHER" id="PTHR40980:SF4">
    <property type="entry name" value="TONB-DEPENDENT RECEPTOR-LIKE BETA-BARREL DOMAIN-CONTAINING PROTEIN"/>
    <property type="match status" value="1"/>
</dbReference>
<dbReference type="Gene3D" id="2.170.130.10">
    <property type="entry name" value="TonB-dependent receptor, plug domain"/>
    <property type="match status" value="1"/>
</dbReference>
<feature type="signal peptide" evidence="5">
    <location>
        <begin position="1"/>
        <end position="26"/>
    </location>
</feature>
<keyword evidence="8" id="KW-0675">Receptor</keyword>
<dbReference type="EMBL" id="LJRR01000379">
    <property type="protein sequence ID" value="KPZ10905.1"/>
    <property type="molecule type" value="Genomic_DNA"/>
</dbReference>
<reference evidence="8 9" key="1">
    <citation type="submission" date="2015-09" db="EMBL/GenBank/DDBJ databases">
        <title>Genome announcement of multiple Pseudomonas syringae strains.</title>
        <authorList>
            <person name="Thakur S."/>
            <person name="Wang P.W."/>
            <person name="Gong Y."/>
            <person name="Weir B.S."/>
            <person name="Guttman D.S."/>
        </authorList>
    </citation>
    <scope>NUCLEOTIDE SEQUENCE [LARGE SCALE GENOMIC DNA]</scope>
    <source>
        <strain evidence="8 9">ICMP3963</strain>
    </source>
</reference>
<dbReference type="Proteomes" id="UP000050317">
    <property type="component" value="Unassembled WGS sequence"/>
</dbReference>
<feature type="domain" description="TonB-dependent receptor-like beta-barrel" evidence="6">
    <location>
        <begin position="314"/>
        <end position="815"/>
    </location>
</feature>
<comment type="subcellular location">
    <subcellularLocation>
        <location evidence="1 4">Cell outer membrane</location>
    </subcellularLocation>
</comment>
<dbReference type="InterPro" id="IPR012910">
    <property type="entry name" value="Plug_dom"/>
</dbReference>
<dbReference type="PANTHER" id="PTHR40980">
    <property type="entry name" value="PLUG DOMAIN-CONTAINING PROTEIN"/>
    <property type="match status" value="1"/>
</dbReference>
<dbReference type="InterPro" id="IPR000531">
    <property type="entry name" value="Beta-barrel_TonB"/>
</dbReference>
<feature type="chain" id="PRO_5006032310" evidence="5">
    <location>
        <begin position="27"/>
        <end position="847"/>
    </location>
</feature>